<keyword evidence="2" id="KW-1185">Reference proteome</keyword>
<dbReference type="Proteomes" id="UP001165960">
    <property type="component" value="Unassembled WGS sequence"/>
</dbReference>
<accession>A0ACC2USN3</accession>
<evidence type="ECO:0000313" key="2">
    <source>
        <dbReference type="Proteomes" id="UP001165960"/>
    </source>
</evidence>
<sequence length="135" mass="14663">MLSFFRVEIESIFQGGRLFRLWRLNPALIPYPIPCPPASFRLWAATGNPKSFFDASGREPETSPSSPIHIEHPGQIQLSVGGDSNLKHLASGLGPSSTLAEAGRWTYNSSGADYAIFLLALKFSCGAGLKQLRSI</sequence>
<name>A0ACC2USN3_9FUNG</name>
<proteinExistence type="predicted"/>
<reference evidence="1" key="1">
    <citation type="submission" date="2022-04" db="EMBL/GenBank/DDBJ databases">
        <title>Genome of the entomopathogenic fungus Entomophthora muscae.</title>
        <authorList>
            <person name="Elya C."/>
            <person name="Lovett B.R."/>
            <person name="Lee E."/>
            <person name="Macias A.M."/>
            <person name="Hajek A.E."/>
            <person name="De Bivort B.L."/>
            <person name="Kasson M.T."/>
            <person name="De Fine Licht H.H."/>
            <person name="Stajich J.E."/>
        </authorList>
    </citation>
    <scope>NUCLEOTIDE SEQUENCE</scope>
    <source>
        <strain evidence="1">Berkeley</strain>
    </source>
</reference>
<evidence type="ECO:0000313" key="1">
    <source>
        <dbReference type="EMBL" id="KAJ9089915.1"/>
    </source>
</evidence>
<protein>
    <submittedName>
        <fullName evidence="1">Uncharacterized protein</fullName>
    </submittedName>
</protein>
<organism evidence="1 2">
    <name type="scientific">Entomophthora muscae</name>
    <dbReference type="NCBI Taxonomy" id="34485"/>
    <lineage>
        <taxon>Eukaryota</taxon>
        <taxon>Fungi</taxon>
        <taxon>Fungi incertae sedis</taxon>
        <taxon>Zoopagomycota</taxon>
        <taxon>Entomophthoromycotina</taxon>
        <taxon>Entomophthoromycetes</taxon>
        <taxon>Entomophthorales</taxon>
        <taxon>Entomophthoraceae</taxon>
        <taxon>Entomophthora</taxon>
    </lineage>
</organism>
<dbReference type="EMBL" id="QTSX02000024">
    <property type="protein sequence ID" value="KAJ9089915.1"/>
    <property type="molecule type" value="Genomic_DNA"/>
</dbReference>
<gene>
    <name evidence="1" type="ORF">DSO57_1008014</name>
</gene>
<comment type="caution">
    <text evidence="1">The sequence shown here is derived from an EMBL/GenBank/DDBJ whole genome shotgun (WGS) entry which is preliminary data.</text>
</comment>